<feature type="compositionally biased region" description="Basic and acidic residues" evidence="6">
    <location>
        <begin position="2831"/>
        <end position="2857"/>
    </location>
</feature>
<feature type="compositionally biased region" description="Low complexity" evidence="6">
    <location>
        <begin position="2411"/>
        <end position="2438"/>
    </location>
</feature>
<feature type="compositionally biased region" description="Basic and acidic residues" evidence="6">
    <location>
        <begin position="3222"/>
        <end position="3239"/>
    </location>
</feature>
<feature type="region of interest" description="Disordered" evidence="6">
    <location>
        <begin position="2373"/>
        <end position="3506"/>
    </location>
</feature>
<feature type="compositionally biased region" description="Polar residues" evidence="6">
    <location>
        <begin position="3390"/>
        <end position="3406"/>
    </location>
</feature>
<feature type="compositionally biased region" description="Low complexity" evidence="6">
    <location>
        <begin position="668"/>
        <end position="687"/>
    </location>
</feature>
<feature type="compositionally biased region" description="Basic and acidic residues" evidence="6">
    <location>
        <begin position="2757"/>
        <end position="2777"/>
    </location>
</feature>
<organism evidence="8 9">
    <name type="scientific">Salarias fasciatus</name>
    <name type="common">Jewelled blenny</name>
    <name type="synonym">Blennius fasciatus</name>
    <dbReference type="NCBI Taxonomy" id="181472"/>
    <lineage>
        <taxon>Eukaryota</taxon>
        <taxon>Metazoa</taxon>
        <taxon>Chordata</taxon>
        <taxon>Craniata</taxon>
        <taxon>Vertebrata</taxon>
        <taxon>Euteleostomi</taxon>
        <taxon>Actinopterygii</taxon>
        <taxon>Neopterygii</taxon>
        <taxon>Teleostei</taxon>
        <taxon>Neoteleostei</taxon>
        <taxon>Acanthomorphata</taxon>
        <taxon>Ovalentaria</taxon>
        <taxon>Blenniimorphae</taxon>
        <taxon>Blenniiformes</taxon>
        <taxon>Blennioidei</taxon>
        <taxon>Blenniidae</taxon>
        <taxon>Salariinae</taxon>
        <taxon>Salarias</taxon>
    </lineage>
</organism>
<feature type="compositionally biased region" description="Basic and acidic residues" evidence="6">
    <location>
        <begin position="1542"/>
        <end position="1567"/>
    </location>
</feature>
<dbReference type="OMA" id="PQTRMAF"/>
<feature type="domain" description="Matrin-type" evidence="7">
    <location>
        <begin position="3521"/>
        <end position="3552"/>
    </location>
</feature>
<dbReference type="GO" id="GO:0005634">
    <property type="term" value="C:nucleus"/>
    <property type="evidence" value="ECO:0007669"/>
    <property type="project" value="UniProtKB-SubCell"/>
</dbReference>
<reference evidence="8" key="3">
    <citation type="submission" date="2025-09" db="UniProtKB">
        <authorList>
            <consortium name="Ensembl"/>
        </authorList>
    </citation>
    <scope>IDENTIFICATION</scope>
</reference>
<feature type="compositionally biased region" description="Basic and acidic residues" evidence="6">
    <location>
        <begin position="2811"/>
        <end position="2823"/>
    </location>
</feature>
<feature type="compositionally biased region" description="Basic residues" evidence="6">
    <location>
        <begin position="1072"/>
        <end position="1083"/>
    </location>
</feature>
<feature type="compositionally biased region" description="Acidic residues" evidence="6">
    <location>
        <begin position="2865"/>
        <end position="2883"/>
    </location>
</feature>
<feature type="compositionally biased region" description="Acidic residues" evidence="6">
    <location>
        <begin position="3041"/>
        <end position="3062"/>
    </location>
</feature>
<feature type="compositionally biased region" description="Basic and acidic residues" evidence="6">
    <location>
        <begin position="1098"/>
        <end position="1139"/>
    </location>
</feature>
<dbReference type="PROSITE" id="PS00028">
    <property type="entry name" value="ZINC_FINGER_C2H2_1"/>
    <property type="match status" value="1"/>
</dbReference>
<feature type="compositionally biased region" description="Acidic residues" evidence="6">
    <location>
        <begin position="3195"/>
        <end position="3211"/>
    </location>
</feature>
<feature type="compositionally biased region" description="Basic residues" evidence="6">
    <location>
        <begin position="1010"/>
        <end position="1027"/>
    </location>
</feature>
<evidence type="ECO:0000256" key="4">
    <source>
        <dbReference type="ARBA" id="ARBA00022833"/>
    </source>
</evidence>
<feature type="compositionally biased region" description="Basic and acidic residues" evidence="6">
    <location>
        <begin position="2910"/>
        <end position="2922"/>
    </location>
</feature>
<evidence type="ECO:0000256" key="2">
    <source>
        <dbReference type="ARBA" id="ARBA00022723"/>
    </source>
</evidence>
<feature type="region of interest" description="Disordered" evidence="6">
    <location>
        <begin position="1"/>
        <end position="506"/>
    </location>
</feature>
<dbReference type="InParanoid" id="A0A672JCC9"/>
<feature type="compositionally biased region" description="Polar residues" evidence="6">
    <location>
        <begin position="3413"/>
        <end position="3437"/>
    </location>
</feature>
<feature type="compositionally biased region" description="Gly residues" evidence="6">
    <location>
        <begin position="72"/>
        <end position="169"/>
    </location>
</feature>
<feature type="compositionally biased region" description="Basic and acidic residues" evidence="6">
    <location>
        <begin position="2941"/>
        <end position="2957"/>
    </location>
</feature>
<evidence type="ECO:0000256" key="1">
    <source>
        <dbReference type="ARBA" id="ARBA00004123"/>
    </source>
</evidence>
<feature type="compositionally biased region" description="Polar residues" evidence="6">
    <location>
        <begin position="775"/>
        <end position="795"/>
    </location>
</feature>
<dbReference type="CTD" id="27332"/>
<feature type="compositionally biased region" description="Basic residues" evidence="6">
    <location>
        <begin position="1041"/>
        <end position="1053"/>
    </location>
</feature>
<feature type="compositionally biased region" description="Basic and acidic residues" evidence="6">
    <location>
        <begin position="2561"/>
        <end position="2572"/>
    </location>
</feature>
<feature type="compositionally biased region" description="Basic and acidic residues" evidence="6">
    <location>
        <begin position="2692"/>
        <end position="2717"/>
    </location>
</feature>
<comment type="subcellular location">
    <subcellularLocation>
        <location evidence="1">Nucleus</location>
    </subcellularLocation>
</comment>
<feature type="compositionally biased region" description="Polar residues" evidence="6">
    <location>
        <begin position="3315"/>
        <end position="3326"/>
    </location>
</feature>
<feature type="compositionally biased region" description="Basic and acidic residues" evidence="6">
    <location>
        <begin position="2724"/>
        <end position="2734"/>
    </location>
</feature>
<keyword evidence="5" id="KW-0539">Nucleus</keyword>
<feature type="compositionally biased region" description="Polar residues" evidence="6">
    <location>
        <begin position="1364"/>
        <end position="1374"/>
    </location>
</feature>
<feature type="compositionally biased region" description="Basic residues" evidence="6">
    <location>
        <begin position="3240"/>
        <end position="3249"/>
    </location>
</feature>
<dbReference type="SMART" id="SM00384">
    <property type="entry name" value="AT_hook"/>
    <property type="match status" value="4"/>
</dbReference>
<dbReference type="SMART" id="SM00451">
    <property type="entry name" value="ZnF_U1"/>
    <property type="match status" value="2"/>
</dbReference>
<feature type="compositionally biased region" description="Basic and acidic residues" evidence="6">
    <location>
        <begin position="1644"/>
        <end position="1654"/>
    </location>
</feature>
<feature type="region of interest" description="Disordered" evidence="6">
    <location>
        <begin position="1452"/>
        <end position="1673"/>
    </location>
</feature>
<feature type="compositionally biased region" description="Basic and acidic residues" evidence="6">
    <location>
        <begin position="467"/>
        <end position="477"/>
    </location>
</feature>
<feature type="compositionally biased region" description="Gly residues" evidence="6">
    <location>
        <begin position="191"/>
        <end position="256"/>
    </location>
</feature>
<feature type="compositionally biased region" description="Polar residues" evidence="6">
    <location>
        <begin position="742"/>
        <end position="752"/>
    </location>
</feature>
<feature type="compositionally biased region" description="Basic and acidic residues" evidence="6">
    <location>
        <begin position="1030"/>
        <end position="1040"/>
    </location>
</feature>
<dbReference type="InterPro" id="IPR000690">
    <property type="entry name" value="Matrin/U1-C_Znf_C2H2"/>
</dbReference>
<feature type="compositionally biased region" description="Polar residues" evidence="6">
    <location>
        <begin position="170"/>
        <end position="189"/>
    </location>
</feature>
<keyword evidence="2" id="KW-0479">Metal-binding</keyword>
<accession>A0A672JCC9</accession>
<feature type="compositionally biased region" description="Gly residues" evidence="6">
    <location>
        <begin position="22"/>
        <end position="41"/>
    </location>
</feature>
<feature type="compositionally biased region" description="Basic residues" evidence="6">
    <location>
        <begin position="3378"/>
        <end position="3389"/>
    </location>
</feature>
<feature type="region of interest" description="Disordered" evidence="6">
    <location>
        <begin position="1178"/>
        <end position="1218"/>
    </location>
</feature>
<feature type="region of interest" description="Disordered" evidence="6">
    <location>
        <begin position="1348"/>
        <end position="1421"/>
    </location>
</feature>
<feature type="compositionally biased region" description="Basic and acidic residues" evidence="6">
    <location>
        <begin position="2301"/>
        <end position="2314"/>
    </location>
</feature>
<protein>
    <submittedName>
        <fullName evidence="8">Uncharacterized LOC115385937</fullName>
    </submittedName>
</protein>
<dbReference type="Proteomes" id="UP000472267">
    <property type="component" value="Chromosome 3"/>
</dbReference>
<feature type="compositionally biased region" description="Basic and acidic residues" evidence="6">
    <location>
        <begin position="327"/>
        <end position="342"/>
    </location>
</feature>
<name>A0A672JCC9_SALFA</name>
<feature type="compositionally biased region" description="Low complexity" evidence="6">
    <location>
        <begin position="2452"/>
        <end position="2469"/>
    </location>
</feature>
<feature type="compositionally biased region" description="Polar residues" evidence="6">
    <location>
        <begin position="1455"/>
        <end position="1465"/>
    </location>
</feature>
<evidence type="ECO:0000259" key="7">
    <source>
        <dbReference type="PROSITE" id="PS50171"/>
    </source>
</evidence>
<dbReference type="Gene3D" id="3.30.70.330">
    <property type="match status" value="2"/>
</dbReference>
<feature type="region of interest" description="Disordered" evidence="6">
    <location>
        <begin position="2209"/>
        <end position="2346"/>
    </location>
</feature>
<feature type="compositionally biased region" description="Polar residues" evidence="6">
    <location>
        <begin position="948"/>
        <end position="964"/>
    </location>
</feature>
<dbReference type="InterPro" id="IPR012677">
    <property type="entry name" value="Nucleotide-bd_a/b_plait_sf"/>
</dbReference>
<feature type="compositionally biased region" description="Low complexity" evidence="6">
    <location>
        <begin position="2494"/>
        <end position="2506"/>
    </location>
</feature>
<dbReference type="InterPro" id="IPR017956">
    <property type="entry name" value="AT_hook_DNA-bd_motif"/>
</dbReference>
<feature type="compositionally biased region" description="Basic and acidic residues" evidence="6">
    <location>
        <begin position="3063"/>
        <end position="3075"/>
    </location>
</feature>
<feature type="compositionally biased region" description="Acidic residues" evidence="6">
    <location>
        <begin position="2573"/>
        <end position="2582"/>
    </location>
</feature>
<reference evidence="8" key="1">
    <citation type="submission" date="2019-06" db="EMBL/GenBank/DDBJ databases">
        <authorList>
            <consortium name="Wellcome Sanger Institute Data Sharing"/>
        </authorList>
    </citation>
    <scope>NUCLEOTIDE SEQUENCE [LARGE SCALE GENOMIC DNA]</scope>
</reference>
<feature type="compositionally biased region" description="Polar residues" evidence="6">
    <location>
        <begin position="2736"/>
        <end position="2750"/>
    </location>
</feature>
<dbReference type="RefSeq" id="XP_029943902.1">
    <property type="nucleotide sequence ID" value="XM_030088042.1"/>
</dbReference>
<gene>
    <name evidence="8" type="primary">LOC115385937</name>
</gene>
<feature type="compositionally biased region" description="Polar residues" evidence="6">
    <location>
        <begin position="257"/>
        <end position="273"/>
    </location>
</feature>
<feature type="compositionally biased region" description="Basic and acidic residues" evidence="6">
    <location>
        <begin position="371"/>
        <end position="399"/>
    </location>
</feature>
<reference evidence="8" key="2">
    <citation type="submission" date="2025-08" db="UniProtKB">
        <authorList>
            <consortium name="Ensembl"/>
        </authorList>
    </citation>
    <scope>IDENTIFICATION</scope>
</reference>
<feature type="compositionally biased region" description="Low complexity" evidence="6">
    <location>
        <begin position="562"/>
        <end position="575"/>
    </location>
</feature>
<feature type="compositionally biased region" description="Polar residues" evidence="6">
    <location>
        <begin position="2652"/>
        <end position="2672"/>
    </location>
</feature>
<dbReference type="OrthoDB" id="10072641at2759"/>
<feature type="compositionally biased region" description="Gly residues" evidence="6">
    <location>
        <begin position="612"/>
        <end position="631"/>
    </location>
</feature>
<dbReference type="InterPro" id="IPR003604">
    <property type="entry name" value="Matrin/U1-like-C_Znf_C2H2"/>
</dbReference>
<keyword evidence="3" id="KW-0863">Zinc-finger</keyword>
<evidence type="ECO:0000256" key="5">
    <source>
        <dbReference type="ARBA" id="ARBA00023242"/>
    </source>
</evidence>
<dbReference type="GO" id="GO:0008270">
    <property type="term" value="F:zinc ion binding"/>
    <property type="evidence" value="ECO:0007669"/>
    <property type="project" value="UniProtKB-KW"/>
</dbReference>
<evidence type="ECO:0000256" key="6">
    <source>
        <dbReference type="SAM" id="MobiDB-lite"/>
    </source>
</evidence>
<feature type="compositionally biased region" description="Acidic residues" evidence="6">
    <location>
        <begin position="3088"/>
        <end position="3111"/>
    </location>
</feature>
<feature type="compositionally biased region" description="Gly residues" evidence="6">
    <location>
        <begin position="48"/>
        <end position="65"/>
    </location>
</feature>
<feature type="compositionally biased region" description="Acidic residues" evidence="6">
    <location>
        <begin position="2589"/>
        <end position="2604"/>
    </location>
</feature>
<sequence>MSHSIYNPYTPGNKGSTQGQYGPPGGGSISGQYGPPGGGSTPGQYGPSSGGSTPGQYGPPGGGSTPGQYGPTRGGSTPGQYGPPGGGSISGQYGPPGGGSTQGQYGPPGGGSTQGQYGSPGGGSISGQYGPPGGGSTPGQYGPPGGGSTPGQYGPPGGGSTQGQYGTPGGASTQGQYGTPGRSSTQSQYGPPGGGSTQGQYGPFGGGSTPGQYGTPGGGSTQGQYGTPGGGSTQGQYGTPGGGSTQGQYGTPGGGSTQSQYGTPGGSSTQGQYGTPGGGSTQSQYGTPGGGSTQSQYGTPGGSSTQGQYGTPGGGCTQGQYGPPRAQAERDPRLTHHLKPESGFRPSGASSTTPTNTGAIPSLSSMPTNYKPERSHAGIDEDMERSIDMQLSRAREQAMRHPVGMDSCLTGPPRDDYRQAGTSYRQRHSDVESSSGSLDWLPRYNRISGDNVSNSNSPTSSTSYPDSGDKAGERQGDSKSFPGFGEYKFSAGDKPPAAAESSRPKYNSESAANILLHFGLEKEDLEHLIAFPEDQITPENLPFILRQIRIQKNKRTSAAVPSKSYSESQSTTSVSGMDRLSQSGGATVRQDEMASSVLQPSKVIDYGHTGKYTGGVGDDVGRVGGSRGNSGGSSSMVPLDTTNRDREPFQKSTTEINLSAVVSPRDQGSSVASLSSSYGSGQSAMAAPSADATKHSQTQPNHGSQSILSTLSLPNKDTDSRPLTSQFSKPPPLKQLDPKLPTKTQAAQSRTAVCSMPPGQRGIVLFDSHKDQSKTKASSAPKQTKKQPAQEQGNNQKKPQQPAKQPTQKPVQNQLPSQMKQSPVFSSLKLATPLPIGPSMPIPLLDIPPVEPQLLTAAANPKPVQQPSSASQHAASERLKNLPTAELMQDYAAATPRKFPHTCSLCSKECSRLKNWIAHQNTGLHLENCRLLRKRYPEWDGEVVKLTSTSSKNASPLPSASGQPRHQKAQLKGRSVSPGPRRERARPSSRSRSRSYSPRRRRGSPDRRDRARHGSRSRSRSRSRSPHGYRGLEGRRDHWSSRSRSHSPRRRRSPGSWRDRRDSRSRSPQTSRRARRSRSRSHPVRHDWPTSSRQRSRSRSDRRESPPRRRDDRRSPLRMSHDRWSSSERSHPDRRKSTSAERLAQKLLATSAVQSLSGQTDIATVIKKLTPAILAELSKNSPSVSASPSPRSGPAKAMARSSSAKPKAAKSSPAHEVRLDGVNPALSHTDIEFALKQFGETDSVTLFRATFQGNVIFKKAEDAEKLRRAEKFFVKGIAVRVKKFQPSTEAIISTAGAAKPTTSKTQCATSSSSGARKTMTGKIVTKAKVLVSKAKNVSTKQIVKAVKSANPPAKNKAAEVKKGLTQSVSKTSKSLVKPPGPGDSKQKVLPKKTIAGSKQSSAVLKKTEKKPANRTEAAKGATPVEKKVFALKGSPGAQLKAQASSGAVQKAKLKGTSTKPASTSAVVGKSAGEEPAVAKADAAKLKTEDTVTTPQAPAAQVEEKEAAAVTVPAKSATSEKLSSEITQVKVEESAGVPEDEVTETKSEVTLDTQHQEELSKEDGKAEPMELGETEAPEIVKVESTSENPVVKKDLTDESSESQTPPNATAATAAVPLEPLDPALTLKTEVKDPSLTENDGAPDPESTKPEPETKTESTGGSAEETSEAKPVVENVETLQKDVVIAVQNQTAPESQPSSSAAPSTTVREMIGKYLKVGRISFVAKHVVLSPRFLSQDNTVIFVTQLPKYSDSCYTEKQLADLFTPFGFHYQDDHIFIAPQTRMAFIRMPTTEMVQNVLKASTKKDFSLCKSKLCLKVVENNFTSPLEFYKCLMMWTDIKPVAHGFETVYIENISPNQARELVEVLKTMGSVTNYAPLLNKVFVQFDLAEDADRLGVWYSLLKQRSDLRVYRLLKPHSQETSQPPRLPANAMPDSENLIPGAAVLTASLVPERSTAPFWLMLPTPPFLFPTASPWFVIPAFQTIREQADIEKAVGCDSGVYTVMITGLPEEGYKQQDVEQLVWRHLPEQNLHSLLYNVTVLPLQRRAFVHFHSRTACCDFIQSQMTSPFVVNGSSLAVHIVLQDMDPGFSEETMYRSLMKWSNARVPEPDALEERLLTVEISEVTLEVIRAVLREVTAVASVVSFLPLANRICFEMAASSGVTDVVEKTASLGKLSSPETWNQVKRVESLKSLKKRLQDSSDDAIALENEPEAPLPEAAPPEAPLPEAAPPEGPPPEAPPPEAPPPEAPPPEAPPPEAPPPEAPADQEKQASPAASAGEPVPEAVPAEQDQQKAEAESTGSPKPHGEAEKAETRGEPKTAPVSSRSSTSSNSGRGGSTRQTKGQRGVRDRSAFKQFCFDELNFNFEDFVTVDEVGADAEDAANDGQGSSPSRQSAKEREEQQSSHSPSAHRRTSTMSTRDSKSSPSSSSSHSKTGQPSSGSTSVSLRKHKDSPEPTKSPSKPFTKPPSSASPGHKAQPTESKSPIRAPHCSPSSTKVSAAAEVSHSAAAKTDHKVSEEANPAQSVESDCKTEASEMPPPAEGQQSELRRDSQHLGADLQDDTPSDSKKLKGPDGGKDEEEGDESENYQILDSIDDESEERMDEDENPDGSSEIQTLEPELEQSVADGDFRILDSVGDEGPAGPEESSGVEMDASVQVQDKGSGHQTAINQQSHQLDQGDCSTKLLAEEGTPQVDNRTDKSADKDQELDTSDEDKNREKQGEGTVSEQDNRASERDEQLSNDQDTSDRSVSVGDQTGAEDAGPKGETSKDQIREVEIKPPGEEEDAYQVIDSVDEHPTSSTTESETETKRRRTRRQEVTAKREDGPTRRSGRRTRASEAEEKEKSPIKITSEKPAKDRSPARDQAVSESTEEVIYEVVDSVEEEPVQDEPQRSGRRRTTRGNKEKATNQAEASGKPDGKAENKDTADNEAVVTTRSTRGRRGRTPKADSLDDTTKTDETPARKRKPPVRSSQEPRREETPSTESPEDSKDASYEVLDSVEEEIVQEHPPTPVRKRGRPRKNVKAAQKQVVTQKKDETENKSEHKEDEEETYQVVDSVEEETLADESESAKKSTSSKDDGETPNTEFTKDAVVEEEEEEEEPTYEIVDSVEDEEDGVGQAPEGLVTTEESSRAREEGGETTDQVPAEKEELQTCETPTEEETQAADRVKVRGGSESESSNRNPPQEAETPAASALVNLDEVSEEEEDYPDDTAEEEELKKRQAAAKQKQEERRSREREEAERRSRSGSRGRRGARARDEVEEVEEVDPRDLVTLDEVGADEGPDSEEELQTLVTLDEIVEEEEDSGKAEPSQPEPRPLSLESQSVTPQTLETAEEAGKGDEEENKDEAETTSKPSKRKHIEETEESSSFVTVDEVGEEEAPPTRKRGRPKRKSRQTPARRSTRGQHQTLTDSQEDLSVVQSEPSSTLPDTVQSEADSAQSDMVQPDSGPAPCEPPNRLTVAAEEEGEESWSRAAPPVGSKRLQQLVGPEAKRSRSQSPSVDTQVKLPPFSPGNPLGQEFVVPKSGFFCNLCSVFYLTENKAKSVHCSSRKHYENLQKYYEKLQQKPSAGSVSD</sequence>
<feature type="compositionally biased region" description="Basic and acidic residues" evidence="6">
    <location>
        <begin position="3159"/>
        <end position="3169"/>
    </location>
</feature>
<evidence type="ECO:0000313" key="9">
    <source>
        <dbReference type="Proteomes" id="UP000472267"/>
    </source>
</evidence>
<feature type="compositionally biased region" description="Basic and acidic residues" evidence="6">
    <location>
        <begin position="3028"/>
        <end position="3040"/>
    </location>
</feature>
<dbReference type="GeneID" id="115385937"/>
<dbReference type="Ensembl" id="ENSSFAT00005052519.1">
    <property type="protein sequence ID" value="ENSSFAP00005050877.1"/>
    <property type="gene ID" value="ENSSFAG00005024508.1"/>
</dbReference>
<keyword evidence="9" id="KW-1185">Reference proteome</keyword>
<keyword evidence="4" id="KW-0862">Zinc</keyword>
<feature type="compositionally biased region" description="Basic and acidic residues" evidence="6">
    <location>
        <begin position="1405"/>
        <end position="1417"/>
    </location>
</feature>
<feature type="compositionally biased region" description="Low complexity" evidence="6">
    <location>
        <begin position="796"/>
        <end position="812"/>
    </location>
</feature>
<feature type="compositionally biased region" description="Pro residues" evidence="6">
    <location>
        <begin position="2210"/>
        <end position="2260"/>
    </location>
</feature>
<feature type="compositionally biased region" description="Polar residues" evidence="6">
    <location>
        <begin position="695"/>
        <end position="728"/>
    </location>
</feature>
<feature type="region of interest" description="Disordered" evidence="6">
    <location>
        <begin position="555"/>
        <end position="821"/>
    </location>
</feature>
<feature type="compositionally biased region" description="Polar residues" evidence="6">
    <location>
        <begin position="293"/>
        <end position="309"/>
    </location>
</feature>
<feature type="region of interest" description="Disordered" evidence="6">
    <location>
        <begin position="948"/>
        <end position="1140"/>
    </location>
</feature>
<dbReference type="InterPro" id="IPR013087">
    <property type="entry name" value="Znf_C2H2_type"/>
</dbReference>
<feature type="compositionally biased region" description="Low complexity" evidence="6">
    <location>
        <begin position="1178"/>
        <end position="1212"/>
    </location>
</feature>
<feature type="compositionally biased region" description="Low complexity" evidence="6">
    <location>
        <begin position="453"/>
        <end position="466"/>
    </location>
</feature>
<feature type="compositionally biased region" description="Polar residues" evidence="6">
    <location>
        <begin position="348"/>
        <end position="368"/>
    </location>
</feature>
<feature type="compositionally biased region" description="Acidic residues" evidence="6">
    <location>
        <begin position="3272"/>
        <end position="3284"/>
    </location>
</feature>
<evidence type="ECO:0000256" key="3">
    <source>
        <dbReference type="ARBA" id="ARBA00022771"/>
    </source>
</evidence>
<evidence type="ECO:0000313" key="8">
    <source>
        <dbReference type="Ensembl" id="ENSSFAP00005050877.1"/>
    </source>
</evidence>
<feature type="compositionally biased region" description="Polar residues" evidence="6">
    <location>
        <begin position="1515"/>
        <end position="1526"/>
    </location>
</feature>
<feature type="compositionally biased region" description="Low complexity" evidence="6">
    <location>
        <begin position="2320"/>
        <end position="2338"/>
    </location>
</feature>
<dbReference type="PROSITE" id="PS50171">
    <property type="entry name" value="ZF_MATRIN"/>
    <property type="match status" value="1"/>
</dbReference>
<feature type="compositionally biased region" description="Basic residues" evidence="6">
    <location>
        <begin position="3008"/>
        <end position="3018"/>
    </location>
</feature>
<proteinExistence type="predicted"/>
<feature type="compositionally biased region" description="Basic residues" evidence="6">
    <location>
        <begin position="987"/>
        <end position="1002"/>
    </location>
</feature>
<dbReference type="GO" id="GO:0003677">
    <property type="term" value="F:DNA binding"/>
    <property type="evidence" value="ECO:0007669"/>
    <property type="project" value="InterPro"/>
</dbReference>